<dbReference type="RefSeq" id="WP_366922471.1">
    <property type="nucleotide sequence ID" value="NZ_CP121694.1"/>
</dbReference>
<sequence>MANRKLLLSFLMFAVGFMLPLIPKAYADLSYPDTTVSINYNGAYDYYYADGAGNVVDLTFREFPTVLLDPGETVTLSVTEKIVSTGDWAPVFRTGWDQSKLILYDIQPKSANDADPKALFATEFYNSDGHMVKTWYFAVSQDPTTTLTQGEQADYYIYFQYNTTGDYAWVQEAEMHSERWTFNSGYYQGDSGFIYDEVASKSGMLLEHGL</sequence>
<dbReference type="KEGG" id="dbc:MFMK1_002931"/>
<protein>
    <submittedName>
        <fullName evidence="1">Uncharacterized protein</fullName>
    </submittedName>
</protein>
<name>A0AAU0US51_9FIRM</name>
<evidence type="ECO:0000313" key="1">
    <source>
        <dbReference type="EMBL" id="WRO23084.1"/>
    </source>
</evidence>
<organism evidence="1 2">
    <name type="scientific">Metallumcola ferriviriculae</name>
    <dbReference type="NCBI Taxonomy" id="3039180"/>
    <lineage>
        <taxon>Bacteria</taxon>
        <taxon>Bacillati</taxon>
        <taxon>Bacillota</taxon>
        <taxon>Clostridia</taxon>
        <taxon>Neomoorellales</taxon>
        <taxon>Desulfitibacteraceae</taxon>
        <taxon>Metallumcola</taxon>
    </lineage>
</organism>
<keyword evidence="2" id="KW-1185">Reference proteome</keyword>
<evidence type="ECO:0000313" key="2">
    <source>
        <dbReference type="Proteomes" id="UP001329915"/>
    </source>
</evidence>
<dbReference type="AlphaFoldDB" id="A0AAU0US51"/>
<accession>A0AAU0US51</accession>
<reference evidence="1 2" key="1">
    <citation type="submission" date="2023-04" db="EMBL/GenBank/DDBJ databases">
        <authorList>
            <person name="Hsu D."/>
        </authorList>
    </citation>
    <scope>NUCLEOTIDE SEQUENCE [LARGE SCALE GENOMIC DNA]</scope>
    <source>
        <strain evidence="1 2">MK1</strain>
    </source>
</reference>
<dbReference type="EMBL" id="CP121694">
    <property type="protein sequence ID" value="WRO23084.1"/>
    <property type="molecule type" value="Genomic_DNA"/>
</dbReference>
<dbReference type="Proteomes" id="UP001329915">
    <property type="component" value="Chromosome"/>
</dbReference>
<proteinExistence type="predicted"/>
<gene>
    <name evidence="1" type="ORF">MFMK1_002931</name>
</gene>